<dbReference type="Proteomes" id="UP000051813">
    <property type="component" value="Unassembled WGS sequence"/>
</dbReference>
<organism evidence="1 2">
    <name type="scientific">Lapidilactobacillus dextrinicus DSM 20335</name>
    <dbReference type="NCBI Taxonomy" id="1423738"/>
    <lineage>
        <taxon>Bacteria</taxon>
        <taxon>Bacillati</taxon>
        <taxon>Bacillota</taxon>
        <taxon>Bacilli</taxon>
        <taxon>Lactobacillales</taxon>
        <taxon>Lactobacillaceae</taxon>
        <taxon>Lapidilactobacillus</taxon>
    </lineage>
</organism>
<reference evidence="1 2" key="1">
    <citation type="journal article" date="2015" name="Genome Announc.">
        <title>Expanding the biotechnology potential of lactobacilli through comparative genomics of 213 strains and associated genera.</title>
        <authorList>
            <person name="Sun Z."/>
            <person name="Harris H.M."/>
            <person name="McCann A."/>
            <person name="Guo C."/>
            <person name="Argimon S."/>
            <person name="Zhang W."/>
            <person name="Yang X."/>
            <person name="Jeffery I.B."/>
            <person name="Cooney J.C."/>
            <person name="Kagawa T.F."/>
            <person name="Liu W."/>
            <person name="Song Y."/>
            <person name="Salvetti E."/>
            <person name="Wrobel A."/>
            <person name="Rasinkangas P."/>
            <person name="Parkhill J."/>
            <person name="Rea M.C."/>
            <person name="O'Sullivan O."/>
            <person name="Ritari J."/>
            <person name="Douillard F.P."/>
            <person name="Paul Ross R."/>
            <person name="Yang R."/>
            <person name="Briner A.E."/>
            <person name="Felis G.E."/>
            <person name="de Vos W.M."/>
            <person name="Barrangou R."/>
            <person name="Klaenhammer T.R."/>
            <person name="Caufield P.W."/>
            <person name="Cui Y."/>
            <person name="Zhang H."/>
            <person name="O'Toole P.W."/>
        </authorList>
    </citation>
    <scope>NUCLEOTIDE SEQUENCE [LARGE SCALE GENOMIC DNA]</scope>
    <source>
        <strain evidence="1 2">DSM 20335</strain>
    </source>
</reference>
<accession>A0A0R2BJQ6</accession>
<dbReference type="PATRIC" id="fig|1423738.3.peg.1752"/>
<comment type="caution">
    <text evidence="1">The sequence shown here is derived from an EMBL/GenBank/DDBJ whole genome shotgun (WGS) entry which is preliminary data.</text>
</comment>
<dbReference type="AlphaFoldDB" id="A0A0R2BJQ6"/>
<evidence type="ECO:0000313" key="1">
    <source>
        <dbReference type="EMBL" id="KRM79543.1"/>
    </source>
</evidence>
<keyword evidence="2" id="KW-1185">Reference proteome</keyword>
<dbReference type="EMBL" id="AYYK01000004">
    <property type="protein sequence ID" value="KRM79543.1"/>
    <property type="molecule type" value="Genomic_DNA"/>
</dbReference>
<protein>
    <submittedName>
        <fullName evidence="1">Uncharacterized protein</fullName>
    </submittedName>
</protein>
<evidence type="ECO:0000313" key="2">
    <source>
        <dbReference type="Proteomes" id="UP000051813"/>
    </source>
</evidence>
<proteinExistence type="predicted"/>
<gene>
    <name evidence="1" type="ORF">FC84_GL001724</name>
</gene>
<name>A0A0R2BJQ6_9LACO</name>
<sequence length="177" mass="20268">MIMAIYYLLNQNPNGVNSQFIFDQNYQSIMILTGQFGFSQGSLNLLSINGDYLGRVIQIKQKFSPIYQLEKEHQPIGQMHKLTGVWHQFTFISQLNWATIGSIATNSYQTAHGVHNIFTVQPIINKKGLDGIMITLEDEQQDLVPVFLVAATLNQWSLIAQRKNRLKFNRFNMMATN</sequence>
<dbReference type="STRING" id="1423738.FC84_GL001724"/>